<name>A0A1J5TQP0_9ZZZZ</name>
<sequence>MGLGIGCVHTLSPFVPVSGPVGGAAKVAIPVNRVKPLQRGAPVSGPGAEL</sequence>
<protein>
    <submittedName>
        <fullName evidence="1">Uncharacterized protein</fullName>
    </submittedName>
</protein>
<gene>
    <name evidence="1" type="ORF">GALL_09670</name>
</gene>
<proteinExistence type="predicted"/>
<reference evidence="1" key="1">
    <citation type="submission" date="2016-10" db="EMBL/GenBank/DDBJ databases">
        <title>Sequence of Gallionella enrichment culture.</title>
        <authorList>
            <person name="Poehlein A."/>
            <person name="Muehling M."/>
            <person name="Daniel R."/>
        </authorList>
    </citation>
    <scope>NUCLEOTIDE SEQUENCE</scope>
</reference>
<accession>A0A1J5TQP0</accession>
<organism evidence="1">
    <name type="scientific">mine drainage metagenome</name>
    <dbReference type="NCBI Taxonomy" id="410659"/>
    <lineage>
        <taxon>unclassified sequences</taxon>
        <taxon>metagenomes</taxon>
        <taxon>ecological metagenomes</taxon>
    </lineage>
</organism>
<comment type="caution">
    <text evidence="1">The sequence shown here is derived from an EMBL/GenBank/DDBJ whole genome shotgun (WGS) entry which is preliminary data.</text>
</comment>
<dbReference type="AlphaFoldDB" id="A0A1J5TQP0"/>
<dbReference type="EMBL" id="MLJW01000002">
    <property type="protein sequence ID" value="OIR18629.1"/>
    <property type="molecule type" value="Genomic_DNA"/>
</dbReference>
<evidence type="ECO:0000313" key="1">
    <source>
        <dbReference type="EMBL" id="OIR18629.1"/>
    </source>
</evidence>